<dbReference type="GO" id="GO:0009279">
    <property type="term" value="C:cell outer membrane"/>
    <property type="evidence" value="ECO:0007669"/>
    <property type="project" value="UniProtKB-SubCell"/>
</dbReference>
<dbReference type="Gene3D" id="2.40.170.20">
    <property type="entry name" value="TonB-dependent receptor, beta-barrel domain"/>
    <property type="match status" value="1"/>
</dbReference>
<dbReference type="STRING" id="1121098.HMPREF1534_02456"/>
<comment type="caution">
    <text evidence="12">The sequence shown here is derived from an EMBL/GenBank/DDBJ whole genome shotgun (WGS) entry which is preliminary data.</text>
</comment>
<dbReference type="AlphaFoldDB" id="U6RBI0"/>
<dbReference type="InterPro" id="IPR039426">
    <property type="entry name" value="TonB-dep_rcpt-like"/>
</dbReference>
<dbReference type="Gene3D" id="2.60.40.1120">
    <property type="entry name" value="Carboxypeptidase-like, regulatory domain"/>
    <property type="match status" value="1"/>
</dbReference>
<organism evidence="12 13">
    <name type="scientific">Phocaeicola massiliensis B84634 = Timone 84634 = DSM 17679 = JCM 13223</name>
    <dbReference type="NCBI Taxonomy" id="1121098"/>
    <lineage>
        <taxon>Bacteria</taxon>
        <taxon>Pseudomonadati</taxon>
        <taxon>Bacteroidota</taxon>
        <taxon>Bacteroidia</taxon>
        <taxon>Bacteroidales</taxon>
        <taxon>Bacteroidaceae</taxon>
        <taxon>Phocaeicola</taxon>
    </lineage>
</organism>
<dbReference type="InterPro" id="IPR036942">
    <property type="entry name" value="Beta-barrel_TonB_sf"/>
</dbReference>
<evidence type="ECO:0000256" key="5">
    <source>
        <dbReference type="ARBA" id="ARBA00023077"/>
    </source>
</evidence>
<dbReference type="eggNOG" id="COG4771">
    <property type="taxonomic scope" value="Bacteria"/>
</dbReference>
<dbReference type="OrthoDB" id="778480at2"/>
<dbReference type="GeneID" id="60061613"/>
<reference evidence="12 13" key="1">
    <citation type="submission" date="2013-04" db="EMBL/GenBank/DDBJ databases">
        <title>The Genome Sequence of Bacteroides massiliensis DSM 17679.</title>
        <authorList>
            <consortium name="The Broad Institute Genomics Platform"/>
            <person name="Earl A."/>
            <person name="Ward D."/>
            <person name="Feldgarden M."/>
            <person name="Gevers D."/>
            <person name="Martens E."/>
            <person name="Fenner L."/>
            <person name="Roux V."/>
            <person name="Mallet M.N."/>
            <person name="Raoult D."/>
            <person name="Walker B."/>
            <person name="Young S."/>
            <person name="Zeng Q."/>
            <person name="Gargeya S."/>
            <person name="Fitzgerald M."/>
            <person name="Haas B."/>
            <person name="Abouelleil A."/>
            <person name="Allen A.W."/>
            <person name="Alvarado L."/>
            <person name="Arachchi H.M."/>
            <person name="Berlin A.M."/>
            <person name="Chapman S.B."/>
            <person name="Gainer-Dewar J."/>
            <person name="Goldberg J."/>
            <person name="Griggs A."/>
            <person name="Gujja S."/>
            <person name="Hansen M."/>
            <person name="Howarth C."/>
            <person name="Imamovic A."/>
            <person name="Ireland A."/>
            <person name="Larimer J."/>
            <person name="McCowan C."/>
            <person name="Murphy C."/>
            <person name="Pearson M."/>
            <person name="Poon T.W."/>
            <person name="Priest M."/>
            <person name="Roberts A."/>
            <person name="Saif S."/>
            <person name="Shea T."/>
            <person name="Sisk P."/>
            <person name="Sykes S."/>
            <person name="Wortman J."/>
            <person name="Nusbaum C."/>
            <person name="Birren B."/>
        </authorList>
    </citation>
    <scope>NUCLEOTIDE SEQUENCE [LARGE SCALE GENOMIC DNA]</scope>
    <source>
        <strain evidence="13">B84634 / Timone 84634 / DSM 17679 / JCM 13223</strain>
    </source>
</reference>
<evidence type="ECO:0000256" key="6">
    <source>
        <dbReference type="ARBA" id="ARBA00023136"/>
    </source>
</evidence>
<evidence type="ECO:0000313" key="13">
    <source>
        <dbReference type="Proteomes" id="UP000017831"/>
    </source>
</evidence>
<dbReference type="Pfam" id="PF00593">
    <property type="entry name" value="TonB_dep_Rec_b-barrel"/>
    <property type="match status" value="1"/>
</dbReference>
<evidence type="ECO:0000259" key="11">
    <source>
        <dbReference type="Pfam" id="PF07715"/>
    </source>
</evidence>
<dbReference type="EMBL" id="AQHY01000028">
    <property type="protein sequence ID" value="EOA53984.1"/>
    <property type="molecule type" value="Genomic_DNA"/>
</dbReference>
<keyword evidence="7 8" id="KW-0998">Cell outer membrane</keyword>
<name>U6RBI0_9BACT</name>
<comment type="subcellular location">
    <subcellularLocation>
        <location evidence="1 8">Cell outer membrane</location>
        <topology evidence="1 8">Multi-pass membrane protein</topology>
    </subcellularLocation>
</comment>
<sequence length="1078" mass="120356">MKHNRLLNQFNYYKCIYKKIALFTFAFISIIDIYAKEGDRLITHTVNQADNIEQVAKKITLKGKIIDANTQEAIIGANIQVKGSNAGQISDIDGNFILNDIDANSTLIVSYIGYLHQEIPIKGKNSLIIQLKEDTQTLNDVVVVGFAKQKKANMTGAVSSVKMDDIIGVRPIATTGSLLQGVAPGLQVTQDTGEPGGGSSFNIRGTTSINGGSPLILVDNVYYNGPLNMLNPNDIESVTVLKDASSASIYGARSAFGVILITTKGAQKGQKVQLTYNNNFTFSRPSSLPEKASPLQTVQAYKDMGYITYYSGQTVDTWLDLLHDYQANPKAYSNGYAEVDGMRYQLAESDVLGDFMSETGFQQKHDLTASGGSDDISYRMSLGYVSNDGIMVTDRDNYKRYNGRAFISGKITDWLTAQVDFTFSKQDKNMPSGANYQKAVQQASYAPTGMININGEDMISGVAANLVKAGGDNKTGYTDSRIFAKLIATPLKGLTLNAEFTYDHLNYNVTNFTKRVVYANADKFSEDSTGDNSTYYRNKEMTNYTALNIYGTYNKVFSEKHNFTVMLGYNLENSYKEGLSVTASEMINDELPSISQSVGEKKPDDSFNEFSILVFFGRLNYTYKERYLLELSGRADASSKFPRGSRWGFFPSASVGWRIMEEPFMESLREYIPEFKIRASYGEVGNQNISAYAFIPSMGSYRSSWLHDNQQPITLYSPDIVSNSFTWERVQSFNIGFDLSLLNNRLSANFDYFCRYTKDMLTDGVELPNVLGTGAPLQNVANLKSKGFELEMNWRDRIGDIAYSIGFNLYDYKSFITKFDNEAGLISSHYKGERLGSIWGYVTDRYYTVDDFIEGSLDADLKNGKLKEGIPHVEGIKPNPGDILYKDLDGNGIINAGKSTLDDPGDRTIIGNNQLRLQYGVNGSINWKGIGFSFMLQGVGKTDKYLSHDLAFPYYYEFGTIYKHQLDYWTPQNTNCEFPRLYQTGTRNSNYSANIRTQTKYLTNGAYMRVKNLTLAYTFSNELIKHFGISNLRIYATGENLFTFDHLPKGLDPTLSNKGGGMGYPFMKSYSFGLSITL</sequence>
<evidence type="ECO:0000259" key="10">
    <source>
        <dbReference type="Pfam" id="PF00593"/>
    </source>
</evidence>
<proteinExistence type="inferred from homology"/>
<evidence type="ECO:0000256" key="3">
    <source>
        <dbReference type="ARBA" id="ARBA00022452"/>
    </source>
</evidence>
<dbReference type="Proteomes" id="UP000017831">
    <property type="component" value="Unassembled WGS sequence"/>
</dbReference>
<dbReference type="NCBIfam" id="TIGR04057">
    <property type="entry name" value="SusC_RagA_signa"/>
    <property type="match status" value="1"/>
</dbReference>
<evidence type="ECO:0000256" key="1">
    <source>
        <dbReference type="ARBA" id="ARBA00004571"/>
    </source>
</evidence>
<dbReference type="HOGENOM" id="CLU_004317_1_1_10"/>
<evidence type="ECO:0000256" key="9">
    <source>
        <dbReference type="RuleBase" id="RU003357"/>
    </source>
</evidence>
<keyword evidence="6 8" id="KW-0472">Membrane</keyword>
<dbReference type="InterPro" id="IPR023997">
    <property type="entry name" value="TonB-dep_OMP_SusC/RagA_CS"/>
</dbReference>
<keyword evidence="3 8" id="KW-1134">Transmembrane beta strand</keyword>
<dbReference type="Pfam" id="PF13715">
    <property type="entry name" value="CarbopepD_reg_2"/>
    <property type="match status" value="1"/>
</dbReference>
<evidence type="ECO:0000256" key="4">
    <source>
        <dbReference type="ARBA" id="ARBA00022692"/>
    </source>
</evidence>
<dbReference type="InterPro" id="IPR037066">
    <property type="entry name" value="Plug_dom_sf"/>
</dbReference>
<dbReference type="SUPFAM" id="SSF56935">
    <property type="entry name" value="Porins"/>
    <property type="match status" value="1"/>
</dbReference>
<dbReference type="Gene3D" id="2.170.130.10">
    <property type="entry name" value="TonB-dependent receptor, plug domain"/>
    <property type="match status" value="1"/>
</dbReference>
<dbReference type="InterPro" id="IPR008969">
    <property type="entry name" value="CarboxyPept-like_regulatory"/>
</dbReference>
<keyword evidence="13" id="KW-1185">Reference proteome</keyword>
<feature type="domain" description="TonB-dependent receptor plug" evidence="11">
    <location>
        <begin position="151"/>
        <end position="258"/>
    </location>
</feature>
<dbReference type="SUPFAM" id="SSF49464">
    <property type="entry name" value="Carboxypeptidase regulatory domain-like"/>
    <property type="match status" value="1"/>
</dbReference>
<evidence type="ECO:0000313" key="12">
    <source>
        <dbReference type="EMBL" id="EOA53984.1"/>
    </source>
</evidence>
<dbReference type="PROSITE" id="PS52016">
    <property type="entry name" value="TONB_DEPENDENT_REC_3"/>
    <property type="match status" value="1"/>
</dbReference>
<evidence type="ECO:0000256" key="8">
    <source>
        <dbReference type="PROSITE-ProRule" id="PRU01360"/>
    </source>
</evidence>
<dbReference type="InterPro" id="IPR023996">
    <property type="entry name" value="TonB-dep_OMP_SusC/RagA"/>
</dbReference>
<protein>
    <submittedName>
        <fullName evidence="12">SusC/RagA family TonB-linked outer membrane protein</fullName>
    </submittedName>
</protein>
<feature type="domain" description="TonB-dependent receptor-like beta-barrel" evidence="10">
    <location>
        <begin position="492"/>
        <end position="835"/>
    </location>
</feature>
<keyword evidence="2 8" id="KW-0813">Transport</keyword>
<dbReference type="Pfam" id="PF07715">
    <property type="entry name" value="Plug"/>
    <property type="match status" value="1"/>
</dbReference>
<dbReference type="InterPro" id="IPR000531">
    <property type="entry name" value="Beta-barrel_TonB"/>
</dbReference>
<keyword evidence="4 8" id="KW-0812">Transmembrane</keyword>
<dbReference type="InterPro" id="IPR012910">
    <property type="entry name" value="Plug_dom"/>
</dbReference>
<evidence type="ECO:0000256" key="2">
    <source>
        <dbReference type="ARBA" id="ARBA00022448"/>
    </source>
</evidence>
<accession>U6RBI0</accession>
<comment type="similarity">
    <text evidence="8 9">Belongs to the TonB-dependent receptor family.</text>
</comment>
<dbReference type="PATRIC" id="fig|1121098.3.peg.2490"/>
<gene>
    <name evidence="12" type="ORF">HMPREF1534_02456</name>
</gene>
<dbReference type="NCBIfam" id="TIGR04056">
    <property type="entry name" value="OMP_RagA_SusC"/>
    <property type="match status" value="1"/>
</dbReference>
<keyword evidence="5 9" id="KW-0798">TonB box</keyword>
<evidence type="ECO:0000256" key="7">
    <source>
        <dbReference type="ARBA" id="ARBA00023237"/>
    </source>
</evidence>
<dbReference type="RefSeq" id="WP_005941449.1">
    <property type="nucleotide sequence ID" value="NZ_KB905472.1"/>
</dbReference>